<dbReference type="GO" id="GO:0008235">
    <property type="term" value="F:metalloexopeptidase activity"/>
    <property type="evidence" value="ECO:0007669"/>
    <property type="project" value="UniProtKB-UniRule"/>
</dbReference>
<sequence length="434" mass="48960">MSHYLQHLEHVKGRFDHALQGSDFDAVLIAAGQPAVAFLDDNAYPYRVNPLFKYWLPITASPKSFIYYRSGEKPRLFLYQARDFWHSTPKLPPGEWQEGFDVTLIDNVETVVQALGKQVSNTAFLGEVHAPIDSWGLAALNPESMIHSIHFHRAIKTEWELQNMRKANVLAARGHNAARDAFYAGKSELEIHAAYLAAMKCRETETPYNSIIALNQNGAILHYDVYDADAPAEHRSFLIDAGAYYNGYCADITRSYAAKDGFYGDLVAAVDAAELAIIKKVKPGVSYYDLHVEMHRMIAQILADFGFFKVNAETIFERGYTRPFFPHGLGHYIGLQVHDVGGYLKSDDGTSYERDATHPFLRLRRELEAGQVFTIEPGIYVIDQLLEEFDGNEDFNWQRIAELRPYGGVRIEDSVVVTADGYENITRDAFASLS</sequence>
<dbReference type="CDD" id="cd01087">
    <property type="entry name" value="Prolidase"/>
    <property type="match status" value="1"/>
</dbReference>
<dbReference type="GO" id="GO:0102009">
    <property type="term" value="F:proline dipeptidase activity"/>
    <property type="evidence" value="ECO:0007669"/>
    <property type="project" value="UniProtKB-EC"/>
</dbReference>
<protein>
    <recommendedName>
        <fullName evidence="7">Xaa-Pro dipeptidase</fullName>
        <shortName evidence="7">X-Pro dipeptidase</shortName>
        <ecNumber evidence="7">3.4.13.9</ecNumber>
    </recommendedName>
    <alternativeName>
        <fullName evidence="7">Imidodipeptidase</fullName>
    </alternativeName>
    <alternativeName>
        <fullName evidence="7">Proline dipeptidase</fullName>
        <shortName evidence="7">Prolidase</shortName>
    </alternativeName>
</protein>
<gene>
    <name evidence="7" type="primary">pepQ</name>
    <name evidence="10" type="ORF">CWE06_07035</name>
</gene>
<dbReference type="EC" id="3.4.13.9" evidence="7"/>
<organism evidence="10 11">
    <name type="scientific">Aliidiomarina haloalkalitolerans</name>
    <dbReference type="NCBI Taxonomy" id="859059"/>
    <lineage>
        <taxon>Bacteria</taxon>
        <taxon>Pseudomonadati</taxon>
        <taxon>Pseudomonadota</taxon>
        <taxon>Gammaproteobacteria</taxon>
        <taxon>Alteromonadales</taxon>
        <taxon>Idiomarinaceae</taxon>
        <taxon>Aliidiomarina</taxon>
    </lineage>
</organism>
<name>A0A432VTX1_9GAMM</name>
<feature type="binding site" evidence="7">
    <location>
        <position position="251"/>
    </location>
    <ligand>
        <name>Mn(2+)</name>
        <dbReference type="ChEBI" id="CHEBI:29035"/>
        <label>2</label>
    </ligand>
</feature>
<comment type="similarity">
    <text evidence="7">Belongs to the peptidase M24B family. Bacterial-type prolidase subfamily.</text>
</comment>
<evidence type="ECO:0000256" key="4">
    <source>
        <dbReference type="ARBA" id="ARBA00022997"/>
    </source>
</evidence>
<dbReference type="EMBL" id="PIPI01000004">
    <property type="protein sequence ID" value="RUO19786.1"/>
    <property type="molecule type" value="Genomic_DNA"/>
</dbReference>
<evidence type="ECO:0000313" key="11">
    <source>
        <dbReference type="Proteomes" id="UP000288212"/>
    </source>
</evidence>
<evidence type="ECO:0000256" key="5">
    <source>
        <dbReference type="ARBA" id="ARBA00023049"/>
    </source>
</evidence>
<feature type="binding site" evidence="7">
    <location>
        <position position="376"/>
    </location>
    <ligand>
        <name>Mn(2+)</name>
        <dbReference type="ChEBI" id="CHEBI:29035"/>
        <label>1</label>
    </ligand>
</feature>
<dbReference type="GO" id="GO:0004177">
    <property type="term" value="F:aminopeptidase activity"/>
    <property type="evidence" value="ECO:0007669"/>
    <property type="project" value="TreeGrafter"/>
</dbReference>
<dbReference type="PANTHER" id="PTHR43226">
    <property type="entry name" value="XAA-PRO AMINOPEPTIDASE 3"/>
    <property type="match status" value="1"/>
</dbReference>
<dbReference type="NCBIfam" id="NF010133">
    <property type="entry name" value="PRK13607.1"/>
    <property type="match status" value="1"/>
</dbReference>
<dbReference type="PROSITE" id="PS00491">
    <property type="entry name" value="PROLINE_PEPTIDASE"/>
    <property type="match status" value="1"/>
</dbReference>
<dbReference type="HAMAP" id="MF_01279">
    <property type="entry name" value="X_Pro_dipeptid"/>
    <property type="match status" value="1"/>
</dbReference>
<dbReference type="InterPro" id="IPR036005">
    <property type="entry name" value="Creatinase/aminopeptidase-like"/>
</dbReference>
<dbReference type="GO" id="GO:0046872">
    <property type="term" value="F:metal ion binding"/>
    <property type="evidence" value="ECO:0007669"/>
    <property type="project" value="UniProtKB-KW"/>
</dbReference>
<evidence type="ECO:0000256" key="2">
    <source>
        <dbReference type="ARBA" id="ARBA00022723"/>
    </source>
</evidence>
<keyword evidence="1 7" id="KW-0645">Protease</keyword>
<proteinExistence type="inferred from homology"/>
<dbReference type="PANTHER" id="PTHR43226:SF8">
    <property type="entry name" value="XAA-PRO DIPEPTIDASE"/>
    <property type="match status" value="1"/>
</dbReference>
<keyword evidence="6 7" id="KW-0464">Manganese</keyword>
<dbReference type="InterPro" id="IPR022846">
    <property type="entry name" value="X_Pro_dipept"/>
</dbReference>
<reference evidence="10 11" key="1">
    <citation type="journal article" date="2011" name="Front. Microbiol.">
        <title>Genomic signatures of strain selection and enhancement in Bacillus atrophaeus var. globigii, a historical biowarfare simulant.</title>
        <authorList>
            <person name="Gibbons H.S."/>
            <person name="Broomall S.M."/>
            <person name="McNew L.A."/>
            <person name="Daligault H."/>
            <person name="Chapman C."/>
            <person name="Bruce D."/>
            <person name="Karavis M."/>
            <person name="Krepps M."/>
            <person name="McGregor P.A."/>
            <person name="Hong C."/>
            <person name="Park K.H."/>
            <person name="Akmal A."/>
            <person name="Feldman A."/>
            <person name="Lin J.S."/>
            <person name="Chang W.E."/>
            <person name="Higgs B.W."/>
            <person name="Demirev P."/>
            <person name="Lindquist J."/>
            <person name="Liem A."/>
            <person name="Fochler E."/>
            <person name="Read T.D."/>
            <person name="Tapia R."/>
            <person name="Johnson S."/>
            <person name="Bishop-Lilly K.A."/>
            <person name="Detter C."/>
            <person name="Han C."/>
            <person name="Sozhamannan S."/>
            <person name="Rosenzweig C.N."/>
            <person name="Skowronski E.W."/>
        </authorList>
    </citation>
    <scope>NUCLEOTIDE SEQUENCE [LARGE SCALE GENOMIC DNA]</scope>
    <source>
        <strain evidence="10 11">AK5</strain>
    </source>
</reference>
<feature type="domain" description="Peptidase M24" evidence="8">
    <location>
        <begin position="163"/>
        <end position="419"/>
    </location>
</feature>
<keyword evidence="5 7" id="KW-0482">Metalloprotease</keyword>
<dbReference type="Proteomes" id="UP000288212">
    <property type="component" value="Unassembled WGS sequence"/>
</dbReference>
<evidence type="ECO:0000256" key="7">
    <source>
        <dbReference type="HAMAP-Rule" id="MF_01279"/>
    </source>
</evidence>
<dbReference type="Pfam" id="PF21216">
    <property type="entry name" value="PepQ_N"/>
    <property type="match status" value="1"/>
</dbReference>
<evidence type="ECO:0000256" key="3">
    <source>
        <dbReference type="ARBA" id="ARBA00022801"/>
    </source>
</evidence>
<dbReference type="Gene3D" id="3.40.350.10">
    <property type="entry name" value="Creatinase/prolidase N-terminal domain"/>
    <property type="match status" value="1"/>
</dbReference>
<dbReference type="InterPro" id="IPR029149">
    <property type="entry name" value="Creatin/AminoP/Spt16_N"/>
</dbReference>
<feature type="binding site" evidence="7">
    <location>
        <position position="331"/>
    </location>
    <ligand>
        <name>Mn(2+)</name>
        <dbReference type="ChEBI" id="CHEBI:29035"/>
        <label>1</label>
    </ligand>
</feature>
<feature type="binding site" evidence="7">
    <location>
        <position position="412"/>
    </location>
    <ligand>
        <name>Mn(2+)</name>
        <dbReference type="ChEBI" id="CHEBI:29035"/>
        <label>1</label>
    </ligand>
</feature>
<evidence type="ECO:0000259" key="8">
    <source>
        <dbReference type="Pfam" id="PF00557"/>
    </source>
</evidence>
<dbReference type="Gene3D" id="3.90.230.10">
    <property type="entry name" value="Creatinase/methionine aminopeptidase superfamily"/>
    <property type="match status" value="1"/>
</dbReference>
<feature type="binding site" evidence="7">
    <location>
        <position position="412"/>
    </location>
    <ligand>
        <name>Mn(2+)</name>
        <dbReference type="ChEBI" id="CHEBI:29035"/>
        <label>2</label>
    </ligand>
</feature>
<accession>A0A432VTX1</accession>
<dbReference type="GO" id="GO:0016795">
    <property type="term" value="F:phosphoric triester hydrolase activity"/>
    <property type="evidence" value="ECO:0007669"/>
    <property type="project" value="InterPro"/>
</dbReference>
<feature type="binding site" evidence="7">
    <location>
        <position position="240"/>
    </location>
    <ligand>
        <name>Mn(2+)</name>
        <dbReference type="ChEBI" id="CHEBI:29035"/>
        <label>2</label>
    </ligand>
</feature>
<keyword evidence="3 7" id="KW-0378">Hydrolase</keyword>
<evidence type="ECO:0000256" key="1">
    <source>
        <dbReference type="ARBA" id="ARBA00022670"/>
    </source>
</evidence>
<dbReference type="AlphaFoldDB" id="A0A432VTX1"/>
<comment type="caution">
    <text evidence="10">The sequence shown here is derived from an EMBL/GenBank/DDBJ whole genome shotgun (WGS) entry which is preliminary data.</text>
</comment>
<feature type="binding site" evidence="7">
    <location>
        <position position="251"/>
    </location>
    <ligand>
        <name>Mn(2+)</name>
        <dbReference type="ChEBI" id="CHEBI:29035"/>
        <label>1</label>
    </ligand>
</feature>
<dbReference type="InterPro" id="IPR052433">
    <property type="entry name" value="X-Pro_dipept-like"/>
</dbReference>
<keyword evidence="11" id="KW-1185">Reference proteome</keyword>
<comment type="cofactor">
    <cofactor evidence="7">
        <name>Mn(2+)</name>
        <dbReference type="ChEBI" id="CHEBI:29035"/>
    </cofactor>
    <text evidence="7">Binds 2 manganese ions per subunit.</text>
</comment>
<keyword evidence="2 7" id="KW-0479">Metal-binding</keyword>
<dbReference type="InterPro" id="IPR048819">
    <property type="entry name" value="PepQ_N"/>
</dbReference>
<evidence type="ECO:0000259" key="9">
    <source>
        <dbReference type="Pfam" id="PF21216"/>
    </source>
</evidence>
<dbReference type="GO" id="GO:0005829">
    <property type="term" value="C:cytosol"/>
    <property type="evidence" value="ECO:0007669"/>
    <property type="project" value="TreeGrafter"/>
</dbReference>
<comment type="catalytic activity">
    <reaction evidence="7">
        <text>Xaa-L-Pro dipeptide + H2O = an L-alpha-amino acid + L-proline</text>
        <dbReference type="Rhea" id="RHEA:76407"/>
        <dbReference type="ChEBI" id="CHEBI:15377"/>
        <dbReference type="ChEBI" id="CHEBI:59869"/>
        <dbReference type="ChEBI" id="CHEBI:60039"/>
        <dbReference type="ChEBI" id="CHEBI:195196"/>
        <dbReference type="EC" id="3.4.13.9"/>
    </reaction>
</comment>
<dbReference type="RefSeq" id="WP_126792561.1">
    <property type="nucleotide sequence ID" value="NZ_PIPI01000004.1"/>
</dbReference>
<dbReference type="InterPro" id="IPR001131">
    <property type="entry name" value="Peptidase_M24B_aminopep-P_CS"/>
</dbReference>
<feature type="domain" description="Xaa-Pro dipeptidase N-terminal" evidence="9">
    <location>
        <begin position="2"/>
        <end position="151"/>
    </location>
</feature>
<keyword evidence="4 7" id="KW-0224">Dipeptidase</keyword>
<dbReference type="SUPFAM" id="SSF55920">
    <property type="entry name" value="Creatinase/aminopeptidase"/>
    <property type="match status" value="1"/>
</dbReference>
<dbReference type="InterPro" id="IPR000994">
    <property type="entry name" value="Pept_M24"/>
</dbReference>
<evidence type="ECO:0000256" key="6">
    <source>
        <dbReference type="ARBA" id="ARBA00023211"/>
    </source>
</evidence>
<dbReference type="GO" id="GO:0006508">
    <property type="term" value="P:proteolysis"/>
    <property type="evidence" value="ECO:0007669"/>
    <property type="project" value="UniProtKB-KW"/>
</dbReference>
<evidence type="ECO:0000313" key="10">
    <source>
        <dbReference type="EMBL" id="RUO19786.1"/>
    </source>
</evidence>
<dbReference type="Pfam" id="PF00557">
    <property type="entry name" value="Peptidase_M24"/>
    <property type="match status" value="1"/>
</dbReference>
<dbReference type="OrthoDB" id="9806388at2"/>
<comment type="function">
    <text evidence="7">Splits dipeptides with a prolyl residue in the C-terminal position.</text>
</comment>